<dbReference type="Gene3D" id="3.30.420.240">
    <property type="match status" value="1"/>
</dbReference>
<organism evidence="1 2">
    <name type="scientific">Variovorax guangxiensis</name>
    <dbReference type="NCBI Taxonomy" id="1775474"/>
    <lineage>
        <taxon>Bacteria</taxon>
        <taxon>Pseudomonadati</taxon>
        <taxon>Pseudomonadota</taxon>
        <taxon>Betaproteobacteria</taxon>
        <taxon>Burkholderiales</taxon>
        <taxon>Comamonadaceae</taxon>
        <taxon>Variovorax</taxon>
    </lineage>
</organism>
<evidence type="ECO:0000313" key="2">
    <source>
        <dbReference type="Proteomes" id="UP000281118"/>
    </source>
</evidence>
<protein>
    <submittedName>
        <fullName evidence="1">Terminase</fullName>
    </submittedName>
</protein>
<gene>
    <name evidence="1" type="ORF">EJP67_18560</name>
</gene>
<dbReference type="AlphaFoldDB" id="A0A3S1A4B3"/>
<dbReference type="EMBL" id="RXFT01000007">
    <property type="protein sequence ID" value="RUR69064.1"/>
    <property type="molecule type" value="Genomic_DNA"/>
</dbReference>
<reference evidence="1 2" key="1">
    <citation type="submission" date="2018-12" db="EMBL/GenBank/DDBJ databases">
        <title>The genome sequences of Variovorax guangxiensis DSM 27352.</title>
        <authorList>
            <person name="Gao J."/>
            <person name="Sun J."/>
        </authorList>
    </citation>
    <scope>NUCLEOTIDE SEQUENCE [LARGE SCALE GENOMIC DNA]</scope>
    <source>
        <strain evidence="1 2">DSM 27352</strain>
    </source>
</reference>
<accession>A0A3S1A4B3</accession>
<proteinExistence type="predicted"/>
<evidence type="ECO:0000313" key="1">
    <source>
        <dbReference type="EMBL" id="RUR69064.1"/>
    </source>
</evidence>
<dbReference type="Gene3D" id="3.40.50.300">
    <property type="entry name" value="P-loop containing nucleotide triphosphate hydrolases"/>
    <property type="match status" value="1"/>
</dbReference>
<dbReference type="InterPro" id="IPR027417">
    <property type="entry name" value="P-loop_NTPase"/>
</dbReference>
<comment type="caution">
    <text evidence="1">The sequence shown here is derived from an EMBL/GenBank/DDBJ whole genome shotgun (WGS) entry which is preliminary data.</text>
</comment>
<dbReference type="RefSeq" id="WP_126023178.1">
    <property type="nucleotide sequence ID" value="NZ_RXFT01000007.1"/>
</dbReference>
<dbReference type="Proteomes" id="UP000281118">
    <property type="component" value="Unassembled WGS sequence"/>
</dbReference>
<name>A0A3S1A4B3_9BURK</name>
<sequence>MTDADIAEVLKYKHDPLGYVQAMFPWGVKGGPLEKHPGPRDWQAQDLRDIGEHLSNPETRYKPLLMATASGHGIGKSADVGMICQWGMSTCANTRIVVTANTESQLRTKTMPEIGKWFRMAYNAPWWKPAAMHVASADPQAVGSWRLDATPWSENNTEAFAGLHNQGSRIIMIMDEASAIANKVWEVAEGVLTDKDTEILWLVYGNPTRNTGYFRECFRKYRNRWKTKQIDSRTVEGTNKETLQQMVDAYGEDSDIVKVRIRGMFPSMSAKQFIGTEDVDAARGRHLRPEQYEFAPKILTCDPAWEGDDMLEIGLRQGLYFRILATIPKNDNDLQVAAILAKHQDEQGAQAVFIDAGYGTGIYSAGKSWGRNWQLVWFGGESSNPAYLNKRAEIWGLMKQWLKDGGSIDDKDDALYQDLIGPETVGRSDGKIQLESKKDMKARGLPSPGKADALALSFAYPVSPAGIHKAPKREYDPLRR</sequence>
<dbReference type="OrthoDB" id="5684611at2"/>